<evidence type="ECO:0000256" key="2">
    <source>
        <dbReference type="SAM" id="SignalP"/>
    </source>
</evidence>
<dbReference type="Gene3D" id="2.70.70.10">
    <property type="entry name" value="Glucose Permease (Domain IIA)"/>
    <property type="match status" value="1"/>
</dbReference>
<keyword evidence="5" id="KW-1185">Reference proteome</keyword>
<dbReference type="Proteomes" id="UP000037600">
    <property type="component" value="Unassembled WGS sequence"/>
</dbReference>
<dbReference type="Pfam" id="PF01551">
    <property type="entry name" value="Peptidase_M23"/>
    <property type="match status" value="1"/>
</dbReference>
<dbReference type="FunFam" id="2.70.70.10:FF:000003">
    <property type="entry name" value="Murein hydrolase activator EnvC"/>
    <property type="match status" value="1"/>
</dbReference>
<evidence type="ECO:0000259" key="3">
    <source>
        <dbReference type="Pfam" id="PF01551"/>
    </source>
</evidence>
<dbReference type="SUPFAM" id="SSF51261">
    <property type="entry name" value="Duplicated hybrid motif"/>
    <property type="match status" value="1"/>
</dbReference>
<feature type="chain" id="PRO_5005298635" description="M23ase beta-sheet core domain-containing protein" evidence="2">
    <location>
        <begin position="23"/>
        <end position="380"/>
    </location>
</feature>
<protein>
    <recommendedName>
        <fullName evidence="3">M23ase beta-sheet core domain-containing protein</fullName>
    </recommendedName>
</protein>
<dbReference type="AlphaFoldDB" id="A0A0J8GP79"/>
<feature type="domain" description="M23ase beta-sheet core" evidence="3">
    <location>
        <begin position="282"/>
        <end position="375"/>
    </location>
</feature>
<dbReference type="Gene3D" id="6.10.250.3150">
    <property type="match status" value="1"/>
</dbReference>
<organism evidence="4 5">
    <name type="scientific">Catenovulum maritimum</name>
    <dbReference type="NCBI Taxonomy" id="1513271"/>
    <lineage>
        <taxon>Bacteria</taxon>
        <taxon>Pseudomonadati</taxon>
        <taxon>Pseudomonadota</taxon>
        <taxon>Gammaproteobacteria</taxon>
        <taxon>Alteromonadales</taxon>
        <taxon>Alteromonadaceae</taxon>
        <taxon>Catenovulum</taxon>
    </lineage>
</organism>
<evidence type="ECO:0000313" key="5">
    <source>
        <dbReference type="Proteomes" id="UP000037600"/>
    </source>
</evidence>
<proteinExistence type="predicted"/>
<gene>
    <name evidence="4" type="ORF">XM47_13825</name>
</gene>
<feature type="coiled-coil region" evidence="1">
    <location>
        <begin position="27"/>
        <end position="110"/>
    </location>
</feature>
<name>A0A0J8GP79_9ALTE</name>
<comment type="caution">
    <text evidence="4">The sequence shown here is derived from an EMBL/GenBank/DDBJ whole genome shotgun (WGS) entry which is preliminary data.</text>
</comment>
<feature type="coiled-coil region" evidence="1">
    <location>
        <begin position="150"/>
        <end position="243"/>
    </location>
</feature>
<dbReference type="STRING" id="1513271.XM47_13825"/>
<dbReference type="CDD" id="cd12797">
    <property type="entry name" value="M23_peptidase"/>
    <property type="match status" value="1"/>
</dbReference>
<accession>A0A0J8GP79</accession>
<dbReference type="PANTHER" id="PTHR21666">
    <property type="entry name" value="PEPTIDASE-RELATED"/>
    <property type="match status" value="1"/>
</dbReference>
<feature type="signal peptide" evidence="2">
    <location>
        <begin position="1"/>
        <end position="22"/>
    </location>
</feature>
<reference evidence="4 5" key="1">
    <citation type="submission" date="2015-04" db="EMBL/GenBank/DDBJ databases">
        <title>Draft Genome Sequence of the Novel Agar-Digesting Marine Bacterium Q1.</title>
        <authorList>
            <person name="Li Y."/>
            <person name="Li D."/>
            <person name="Chen G."/>
            <person name="Du Z."/>
        </authorList>
    </citation>
    <scope>NUCLEOTIDE SEQUENCE [LARGE SCALE GENOMIC DNA]</scope>
    <source>
        <strain evidence="4 5">Q1</strain>
    </source>
</reference>
<dbReference type="InterPro" id="IPR050570">
    <property type="entry name" value="Cell_wall_metabolism_enzyme"/>
</dbReference>
<dbReference type="PANTHER" id="PTHR21666:SF270">
    <property type="entry name" value="MUREIN HYDROLASE ACTIVATOR ENVC"/>
    <property type="match status" value="1"/>
</dbReference>
<evidence type="ECO:0000256" key="1">
    <source>
        <dbReference type="SAM" id="Coils"/>
    </source>
</evidence>
<dbReference type="InterPro" id="IPR016047">
    <property type="entry name" value="M23ase_b-sheet_dom"/>
</dbReference>
<dbReference type="EMBL" id="LAZL01000023">
    <property type="protein sequence ID" value="KMT64577.1"/>
    <property type="molecule type" value="Genomic_DNA"/>
</dbReference>
<evidence type="ECO:0000313" key="4">
    <source>
        <dbReference type="EMBL" id="KMT64577.1"/>
    </source>
</evidence>
<sequence>MSGCLLFVTSILLLVASFTLHADSEQKQQTLKKLEQVQQAILDKQSQLEKKQSEQNKIEQSIRQTDKKIGDVSKTLRQIENKLQQVTQQIKRLEKQQETLEQDRQAQVKILAEQVKSIYQVGQHDFMKMMLNQDSPAKLERVLSYYQFLNKARTEAIEKLKQTLAKLEETVTQLNQQRLALAELQQEEKTKQAELVSLKTKQKANLASIEKFIKTESQRIETLKQDETALTQALEALAEAIEELPNQLDFNGLGDIKGKILWPTQGSIKKNFGRRKSGQLRWKGVVIQANSGEVVHNIHAGQVIFSDWLKGYGLVLVVEHGNGYMSLYGHNQALLKDVGDVVQSGEPIALVGQSGGQAKPGLYFEIRHQGQPVNPVDWCR</sequence>
<dbReference type="GO" id="GO:0004222">
    <property type="term" value="F:metalloendopeptidase activity"/>
    <property type="evidence" value="ECO:0007669"/>
    <property type="project" value="TreeGrafter"/>
</dbReference>
<keyword evidence="1" id="KW-0175">Coiled coil</keyword>
<keyword evidence="2" id="KW-0732">Signal</keyword>
<dbReference type="InterPro" id="IPR011055">
    <property type="entry name" value="Dup_hybrid_motif"/>
</dbReference>